<protein>
    <submittedName>
        <fullName evidence="2">Uu.00g124550.m01.CDS01</fullName>
    </submittedName>
</protein>
<keyword evidence="3" id="KW-1185">Reference proteome</keyword>
<feature type="region of interest" description="Disordered" evidence="1">
    <location>
        <begin position="25"/>
        <end position="82"/>
    </location>
</feature>
<dbReference type="AlphaFoldDB" id="A0AAI8VI58"/>
<comment type="caution">
    <text evidence="2">The sequence shown here is derived from an EMBL/GenBank/DDBJ whole genome shotgun (WGS) entry which is preliminary data.</text>
</comment>
<accession>A0AAI8VI58</accession>
<feature type="compositionally biased region" description="Polar residues" evidence="1">
    <location>
        <begin position="34"/>
        <end position="43"/>
    </location>
</feature>
<proteinExistence type="predicted"/>
<name>A0AAI8VI58_9PEZI</name>
<evidence type="ECO:0000256" key="1">
    <source>
        <dbReference type="SAM" id="MobiDB-lite"/>
    </source>
</evidence>
<gene>
    <name evidence="2" type="ORF">KHLLAP_LOCUS5529</name>
</gene>
<evidence type="ECO:0000313" key="3">
    <source>
        <dbReference type="Proteomes" id="UP001295740"/>
    </source>
</evidence>
<feature type="compositionally biased region" description="Polar residues" evidence="1">
    <location>
        <begin position="68"/>
        <end position="82"/>
    </location>
</feature>
<reference evidence="2" key="1">
    <citation type="submission" date="2023-10" db="EMBL/GenBank/DDBJ databases">
        <authorList>
            <person name="Hackl T."/>
        </authorList>
    </citation>
    <scope>NUCLEOTIDE SEQUENCE</scope>
</reference>
<evidence type="ECO:0000313" key="2">
    <source>
        <dbReference type="EMBL" id="CAJ2505061.1"/>
    </source>
</evidence>
<dbReference type="EMBL" id="CAUWAG010000007">
    <property type="protein sequence ID" value="CAJ2505061.1"/>
    <property type="molecule type" value="Genomic_DNA"/>
</dbReference>
<dbReference type="Proteomes" id="UP001295740">
    <property type="component" value="Unassembled WGS sequence"/>
</dbReference>
<sequence>MASDEPTLSTMVLYHRGRRGRKLPRCCRKGLRQQPDSRPTPVTYNARDHRPWSQPCLLPRQASLRSAGENTQQSIEDVSTNS</sequence>
<organism evidence="2 3">
    <name type="scientific">Anthostomella pinea</name>
    <dbReference type="NCBI Taxonomy" id="933095"/>
    <lineage>
        <taxon>Eukaryota</taxon>
        <taxon>Fungi</taxon>
        <taxon>Dikarya</taxon>
        <taxon>Ascomycota</taxon>
        <taxon>Pezizomycotina</taxon>
        <taxon>Sordariomycetes</taxon>
        <taxon>Xylariomycetidae</taxon>
        <taxon>Xylariales</taxon>
        <taxon>Xylariaceae</taxon>
        <taxon>Anthostomella</taxon>
    </lineage>
</organism>